<keyword evidence="1" id="KW-0812">Transmembrane</keyword>
<feature type="transmembrane region" description="Helical" evidence="1">
    <location>
        <begin position="48"/>
        <end position="68"/>
    </location>
</feature>
<evidence type="ECO:0000313" key="2">
    <source>
        <dbReference type="EMBL" id="MBS5331737.1"/>
    </source>
</evidence>
<comment type="caution">
    <text evidence="2">The sequence shown here is derived from an EMBL/GenBank/DDBJ whole genome shotgun (WGS) entry which is preliminary data.</text>
</comment>
<keyword evidence="1" id="KW-0472">Membrane</keyword>
<dbReference type="Proteomes" id="UP000759273">
    <property type="component" value="Unassembled WGS sequence"/>
</dbReference>
<sequence length="197" mass="21972">MITDFLGIPSDRTDLVAVFSVILAIFLLFLVVTIVLSIRKKPSTKAWAIVLGSSLVLLIAVFCMFRFMDVQSKAQIETNKTTESDESSAVVDESVTFDEIYRAYKENELRADDVYQYNRYRITAKVNGMETGGLLNLTGGATLTMEKQVDSTIVFFIAEFEKDQEDALKTISVGDTITFEGECLSAGTWENCELILD</sequence>
<evidence type="ECO:0000313" key="3">
    <source>
        <dbReference type="Proteomes" id="UP000759273"/>
    </source>
</evidence>
<dbReference type="EMBL" id="JAGZGG010000006">
    <property type="protein sequence ID" value="MBS5331737.1"/>
    <property type="molecule type" value="Genomic_DNA"/>
</dbReference>
<feature type="transmembrane region" description="Helical" evidence="1">
    <location>
        <begin position="15"/>
        <end position="36"/>
    </location>
</feature>
<gene>
    <name evidence="2" type="ORF">KHY36_04305</name>
</gene>
<dbReference type="Pfam" id="PF12869">
    <property type="entry name" value="tRNA_anti-like"/>
    <property type="match status" value="1"/>
</dbReference>
<proteinExistence type="predicted"/>
<evidence type="ECO:0000256" key="1">
    <source>
        <dbReference type="SAM" id="Phobius"/>
    </source>
</evidence>
<protein>
    <submittedName>
        <fullName evidence="2">Uncharacterized protein</fullName>
    </submittedName>
</protein>
<name>A0A943DCD3_9FIRM</name>
<reference evidence="2" key="1">
    <citation type="submission" date="2021-02" db="EMBL/GenBank/DDBJ databases">
        <title>Infant gut strain persistence is associated with maternal origin, phylogeny, and functional potential including surface adhesion and iron acquisition.</title>
        <authorList>
            <person name="Lou Y.C."/>
        </authorList>
    </citation>
    <scope>NUCLEOTIDE SEQUENCE</scope>
    <source>
        <strain evidence="2">L3_101_000M1_dasL3_101_000M1_concoct_87</strain>
    </source>
</reference>
<organism evidence="2 3">
    <name type="scientific">Subdoligranulum variabile</name>
    <dbReference type="NCBI Taxonomy" id="214851"/>
    <lineage>
        <taxon>Bacteria</taxon>
        <taxon>Bacillati</taxon>
        <taxon>Bacillota</taxon>
        <taxon>Clostridia</taxon>
        <taxon>Eubacteriales</taxon>
        <taxon>Oscillospiraceae</taxon>
        <taxon>Subdoligranulum</taxon>
    </lineage>
</organism>
<dbReference type="InterPro" id="IPR024422">
    <property type="entry name" value="Protein_unknown_function_OB"/>
</dbReference>
<dbReference type="AlphaFoldDB" id="A0A943DCD3"/>
<keyword evidence="1" id="KW-1133">Transmembrane helix</keyword>
<accession>A0A943DCD3</accession>